<keyword evidence="1" id="KW-0472">Membrane</keyword>
<evidence type="ECO:0000256" key="1">
    <source>
        <dbReference type="SAM" id="Phobius"/>
    </source>
</evidence>
<keyword evidence="1" id="KW-0812">Transmembrane</keyword>
<dbReference type="AlphaFoldDB" id="A0A6C0I681"/>
<dbReference type="GO" id="GO:0046921">
    <property type="term" value="F:alpha-(1-&gt;6)-fucosyltransferase activity"/>
    <property type="evidence" value="ECO:0007669"/>
    <property type="project" value="TreeGrafter"/>
</dbReference>
<evidence type="ECO:0000313" key="2">
    <source>
        <dbReference type="EMBL" id="QHT88292.1"/>
    </source>
</evidence>
<accession>A0A6C0I681</accession>
<proteinExistence type="predicted"/>
<protein>
    <submittedName>
        <fullName evidence="2">Uncharacterized protein</fullName>
    </submittedName>
</protein>
<name>A0A6C0I681_9ZZZZ</name>
<feature type="transmembrane region" description="Helical" evidence="1">
    <location>
        <begin position="6"/>
        <end position="29"/>
    </location>
</feature>
<sequence>MDRPHVATLLIGSALGSSILGVVFALVYLKKNKIPTSLKVNVQFASSPAKYFFTTFKFDDIEIIDMPVSMDSKRHPVTTDLNGVELFYYPDIPGFSLFNTDFELIIETFNKFWSNIYTSNTTIDNFTCLHIRRGDKLIYEKNLTVHSIENYITEIEKRNLSETKIVILTDEYSTFLDFKNERPGWNIETTSLPENNGFNIGNINKETPEAIKREVDRMIEDYIILSRSNYFIGTTSSSVSIIGRLLKPNATTLL</sequence>
<dbReference type="EMBL" id="MN740114">
    <property type="protein sequence ID" value="QHT88292.1"/>
    <property type="molecule type" value="Genomic_DNA"/>
</dbReference>
<dbReference type="PANTHER" id="PTHR13132">
    <property type="entry name" value="ALPHA- 1,6 -FUCOSYLTRANSFERASE"/>
    <property type="match status" value="1"/>
</dbReference>
<dbReference type="GO" id="GO:0006487">
    <property type="term" value="P:protein N-linked glycosylation"/>
    <property type="evidence" value="ECO:0007669"/>
    <property type="project" value="TreeGrafter"/>
</dbReference>
<dbReference type="Gene3D" id="3.40.50.11350">
    <property type="match status" value="1"/>
</dbReference>
<keyword evidence="1" id="KW-1133">Transmembrane helix</keyword>
<organism evidence="2">
    <name type="scientific">viral metagenome</name>
    <dbReference type="NCBI Taxonomy" id="1070528"/>
    <lineage>
        <taxon>unclassified sequences</taxon>
        <taxon>metagenomes</taxon>
        <taxon>organismal metagenomes</taxon>
    </lineage>
</organism>
<reference evidence="2" key="1">
    <citation type="journal article" date="2020" name="Nature">
        <title>Giant virus diversity and host interactions through global metagenomics.</title>
        <authorList>
            <person name="Schulz F."/>
            <person name="Roux S."/>
            <person name="Paez-Espino D."/>
            <person name="Jungbluth S."/>
            <person name="Walsh D.A."/>
            <person name="Denef V.J."/>
            <person name="McMahon K.D."/>
            <person name="Konstantinidis K.T."/>
            <person name="Eloe-Fadrosh E.A."/>
            <person name="Kyrpides N.C."/>
            <person name="Woyke T."/>
        </authorList>
    </citation>
    <scope>NUCLEOTIDE SEQUENCE</scope>
    <source>
        <strain evidence="2">GVMAG-M-3300023184-50</strain>
    </source>
</reference>
<dbReference type="PANTHER" id="PTHR13132:SF29">
    <property type="entry name" value="ALPHA-(1,6)-FUCOSYLTRANSFERASE"/>
    <property type="match status" value="1"/>
</dbReference>